<evidence type="ECO:0000313" key="2">
    <source>
        <dbReference type="EMBL" id="KAG4418958.1"/>
    </source>
</evidence>
<feature type="compositionally biased region" description="Basic and acidic residues" evidence="1">
    <location>
        <begin position="73"/>
        <end position="86"/>
    </location>
</feature>
<evidence type="ECO:0000313" key="3">
    <source>
        <dbReference type="Proteomes" id="UP000664132"/>
    </source>
</evidence>
<dbReference type="OrthoDB" id="3513895at2759"/>
<feature type="region of interest" description="Disordered" evidence="1">
    <location>
        <begin position="73"/>
        <end position="93"/>
    </location>
</feature>
<reference evidence="2" key="1">
    <citation type="submission" date="2021-02" db="EMBL/GenBank/DDBJ databases">
        <title>Genome sequence Cadophora malorum strain M34.</title>
        <authorList>
            <person name="Stefanovic E."/>
            <person name="Vu D."/>
            <person name="Scully C."/>
            <person name="Dijksterhuis J."/>
            <person name="Roader J."/>
            <person name="Houbraken J."/>
        </authorList>
    </citation>
    <scope>NUCLEOTIDE SEQUENCE</scope>
    <source>
        <strain evidence="2">M34</strain>
    </source>
</reference>
<dbReference type="Proteomes" id="UP000664132">
    <property type="component" value="Unassembled WGS sequence"/>
</dbReference>
<gene>
    <name evidence="2" type="ORF">IFR04_007905</name>
</gene>
<name>A0A8H7THL5_9HELO</name>
<dbReference type="EMBL" id="JAFJYH010000116">
    <property type="protein sequence ID" value="KAG4418958.1"/>
    <property type="molecule type" value="Genomic_DNA"/>
</dbReference>
<keyword evidence="3" id="KW-1185">Reference proteome</keyword>
<dbReference type="AlphaFoldDB" id="A0A8H7THL5"/>
<evidence type="ECO:0000256" key="1">
    <source>
        <dbReference type="SAM" id="MobiDB-lite"/>
    </source>
</evidence>
<accession>A0A8H7THL5</accession>
<organism evidence="2 3">
    <name type="scientific">Cadophora malorum</name>
    <dbReference type="NCBI Taxonomy" id="108018"/>
    <lineage>
        <taxon>Eukaryota</taxon>
        <taxon>Fungi</taxon>
        <taxon>Dikarya</taxon>
        <taxon>Ascomycota</taxon>
        <taxon>Pezizomycotina</taxon>
        <taxon>Leotiomycetes</taxon>
        <taxon>Helotiales</taxon>
        <taxon>Ploettnerulaceae</taxon>
        <taxon>Cadophora</taxon>
    </lineage>
</organism>
<proteinExistence type="predicted"/>
<sequence>MASDSRRSLFKRQLLPPKREPWCQSYTANPISKDHIGVKSRRNEKVSVIEFSSGAVPMPFLDPAVLSRRIREEKEWKEKQDRESKIEGSSQEA</sequence>
<protein>
    <submittedName>
        <fullName evidence="2">Uncharacterized protein</fullName>
    </submittedName>
</protein>
<comment type="caution">
    <text evidence="2">The sequence shown here is derived from an EMBL/GenBank/DDBJ whole genome shotgun (WGS) entry which is preliminary data.</text>
</comment>